<evidence type="ECO:0000313" key="3">
    <source>
        <dbReference type="Proteomes" id="UP001243403"/>
    </source>
</evidence>
<feature type="transmembrane region" description="Helical" evidence="1">
    <location>
        <begin position="6"/>
        <end position="24"/>
    </location>
</feature>
<protein>
    <submittedName>
        <fullName evidence="2">Uncharacterized protein</fullName>
    </submittedName>
</protein>
<keyword evidence="3" id="KW-1185">Reference proteome</keyword>
<evidence type="ECO:0000313" key="2">
    <source>
        <dbReference type="EMBL" id="MDI5893897.1"/>
    </source>
</evidence>
<keyword evidence="1" id="KW-1133">Transmembrane helix</keyword>
<proteinExistence type="predicted"/>
<gene>
    <name evidence="2" type="ORF">QLS65_03265</name>
</gene>
<accession>A0ABT6V6Q0</accession>
<dbReference type="RefSeq" id="WP_282715178.1">
    <property type="nucleotide sequence ID" value="NZ_JASCRZ010000001.1"/>
</dbReference>
<name>A0ABT6V6Q0_9FLAO</name>
<dbReference type="Proteomes" id="UP001243403">
    <property type="component" value="Unassembled WGS sequence"/>
</dbReference>
<reference evidence="2 3" key="1">
    <citation type="submission" date="2023-04" db="EMBL/GenBank/DDBJ databases">
        <title>Two novel species of Flavobacterium.</title>
        <authorList>
            <person name="Liu Q."/>
            <person name="Xin Y.-H."/>
        </authorList>
    </citation>
    <scope>NUCLEOTIDE SEQUENCE [LARGE SCALE GENOMIC DNA]</scope>
    <source>
        <strain evidence="2 3">LB1P51</strain>
    </source>
</reference>
<organism evidence="2 3">
    <name type="scientific">Flavobacterium algoritolerans</name>
    <dbReference type="NCBI Taxonomy" id="3041254"/>
    <lineage>
        <taxon>Bacteria</taxon>
        <taxon>Pseudomonadati</taxon>
        <taxon>Bacteroidota</taxon>
        <taxon>Flavobacteriia</taxon>
        <taxon>Flavobacteriales</taxon>
        <taxon>Flavobacteriaceae</taxon>
        <taxon>Flavobacterium</taxon>
    </lineage>
</organism>
<keyword evidence="1" id="KW-0812">Transmembrane</keyword>
<sequence>MGETISLIADFCGILGFFISIFAVSKVYTLNKTIGDINNQSAIGKENKQSIKTSVK</sequence>
<dbReference type="EMBL" id="JASCRZ010000001">
    <property type="protein sequence ID" value="MDI5893897.1"/>
    <property type="molecule type" value="Genomic_DNA"/>
</dbReference>
<comment type="caution">
    <text evidence="2">The sequence shown here is derived from an EMBL/GenBank/DDBJ whole genome shotgun (WGS) entry which is preliminary data.</text>
</comment>
<evidence type="ECO:0000256" key="1">
    <source>
        <dbReference type="SAM" id="Phobius"/>
    </source>
</evidence>
<keyword evidence="1" id="KW-0472">Membrane</keyword>